<evidence type="ECO:0000256" key="3">
    <source>
        <dbReference type="ARBA" id="ARBA00023004"/>
    </source>
</evidence>
<accession>A0A174GHI1</accession>
<sequence length="305" mass="34449">MNYNFLLEKCTLCVRNCNVNRLNGQIGVCNSTASLKIARAKLHYWEEPCISGNNGSGTVFFSNCNLKCVFCQNHSISQEGNGLEISIERLSEIFLELQLQGAHNINLVTPTHYVPQIIEALKISKSKGLNIPILYNTNSFDSLETIKMLNGYIDVYLPDFKYFDDKYAIKYSKAQGYSKNTLEIIKEMVSQVGKPQFKDDIIQKGVIVRHLLLPGLLFDSKKVIDTLYNNFGDDIYISFMNQYTPLHNAKNFPEINKSINPKIYDSLVNYAISIGVKNGFIQEEGTSSESYVPSFKNEGVKSIDS</sequence>
<dbReference type="InterPro" id="IPR058240">
    <property type="entry name" value="rSAM_sf"/>
</dbReference>
<name>A0A174GHI1_9CLOT</name>
<dbReference type="InterPro" id="IPR013785">
    <property type="entry name" value="Aldolase_TIM"/>
</dbReference>
<dbReference type="EMBL" id="CYZX01000011">
    <property type="protein sequence ID" value="CUO60598.1"/>
    <property type="molecule type" value="Genomic_DNA"/>
</dbReference>
<feature type="binding site" evidence="5">
    <location>
        <position position="71"/>
    </location>
    <ligand>
        <name>[4Fe-4S] cluster</name>
        <dbReference type="ChEBI" id="CHEBI:49883"/>
        <note>4Fe-4S-S-AdoMet</note>
    </ligand>
</feature>
<dbReference type="PANTHER" id="PTHR43075:SF1">
    <property type="entry name" value="FORMATE LYASE ACTIVATING ENZYME, PUTATIVE (AFU_ORTHOLOGUE AFUA_2G15630)-RELATED"/>
    <property type="match status" value="1"/>
</dbReference>
<dbReference type="SUPFAM" id="SSF102114">
    <property type="entry name" value="Radical SAM enzymes"/>
    <property type="match status" value="1"/>
</dbReference>
<evidence type="ECO:0000256" key="5">
    <source>
        <dbReference type="PIRSR" id="PIRSR004869-50"/>
    </source>
</evidence>
<dbReference type="InterPro" id="IPR007197">
    <property type="entry name" value="rSAM"/>
</dbReference>
<evidence type="ECO:0000313" key="8">
    <source>
        <dbReference type="Proteomes" id="UP000095594"/>
    </source>
</evidence>
<protein>
    <submittedName>
        <fullName evidence="7">Radical SAM protein</fullName>
    </submittedName>
</protein>
<dbReference type="GO" id="GO:0051536">
    <property type="term" value="F:iron-sulfur cluster binding"/>
    <property type="evidence" value="ECO:0007669"/>
    <property type="project" value="UniProtKB-KW"/>
</dbReference>
<organism evidence="7 8">
    <name type="scientific">Clostridium disporicum</name>
    <dbReference type="NCBI Taxonomy" id="84024"/>
    <lineage>
        <taxon>Bacteria</taxon>
        <taxon>Bacillati</taxon>
        <taxon>Bacillota</taxon>
        <taxon>Clostridia</taxon>
        <taxon>Eubacteriales</taxon>
        <taxon>Clostridiaceae</taxon>
        <taxon>Clostridium</taxon>
    </lineage>
</organism>
<gene>
    <name evidence="7" type="ORF">ERS852471_01878</name>
</gene>
<dbReference type="SFLD" id="SFLDG01099">
    <property type="entry name" value="Uncharacterised_Radical_SAM_Su"/>
    <property type="match status" value="1"/>
</dbReference>
<evidence type="ECO:0000256" key="4">
    <source>
        <dbReference type="ARBA" id="ARBA00023014"/>
    </source>
</evidence>
<dbReference type="CDD" id="cd01335">
    <property type="entry name" value="Radical_SAM"/>
    <property type="match status" value="1"/>
</dbReference>
<evidence type="ECO:0000256" key="2">
    <source>
        <dbReference type="ARBA" id="ARBA00022723"/>
    </source>
</evidence>
<reference evidence="7 8" key="1">
    <citation type="submission" date="2015-09" db="EMBL/GenBank/DDBJ databases">
        <authorList>
            <consortium name="Pathogen Informatics"/>
        </authorList>
    </citation>
    <scope>NUCLEOTIDE SEQUENCE [LARGE SCALE GENOMIC DNA]</scope>
    <source>
        <strain evidence="7 8">2789STDY5834856</strain>
    </source>
</reference>
<dbReference type="AlphaFoldDB" id="A0A174GHI1"/>
<dbReference type="SFLD" id="SFLDS00029">
    <property type="entry name" value="Radical_SAM"/>
    <property type="match status" value="1"/>
</dbReference>
<dbReference type="InterPro" id="IPR040085">
    <property type="entry name" value="MJ0674-like"/>
</dbReference>
<dbReference type="Pfam" id="PF04055">
    <property type="entry name" value="Radical_SAM"/>
    <property type="match status" value="1"/>
</dbReference>
<evidence type="ECO:0000256" key="1">
    <source>
        <dbReference type="ARBA" id="ARBA00022691"/>
    </source>
</evidence>
<keyword evidence="4 5" id="KW-0411">Iron-sulfur</keyword>
<dbReference type="OrthoDB" id="9781783at2"/>
<dbReference type="Proteomes" id="UP000095594">
    <property type="component" value="Unassembled WGS sequence"/>
</dbReference>
<evidence type="ECO:0000259" key="6">
    <source>
        <dbReference type="Pfam" id="PF04055"/>
    </source>
</evidence>
<feature type="binding site" evidence="5">
    <location>
        <position position="68"/>
    </location>
    <ligand>
        <name>[4Fe-4S] cluster</name>
        <dbReference type="ChEBI" id="CHEBI:49883"/>
        <note>4Fe-4S-S-AdoMet</note>
    </ligand>
</feature>
<dbReference type="PANTHER" id="PTHR43075">
    <property type="entry name" value="FORMATE LYASE ACTIVATING ENZYME, PUTATIVE (AFU_ORTHOLOGUE AFUA_2G15630)-RELATED"/>
    <property type="match status" value="1"/>
</dbReference>
<dbReference type="PIRSF" id="PIRSF004869">
    <property type="entry name" value="PflX_prd"/>
    <property type="match status" value="1"/>
</dbReference>
<dbReference type="Gene3D" id="3.20.20.70">
    <property type="entry name" value="Aldolase class I"/>
    <property type="match status" value="1"/>
</dbReference>
<proteinExistence type="predicted"/>
<keyword evidence="1 5" id="KW-0949">S-adenosyl-L-methionine</keyword>
<keyword evidence="2 5" id="KW-0479">Metal-binding</keyword>
<feature type="binding site" evidence="5">
    <location>
        <position position="64"/>
    </location>
    <ligand>
        <name>[4Fe-4S] cluster</name>
        <dbReference type="ChEBI" id="CHEBI:49883"/>
        <note>4Fe-4S-S-AdoMet</note>
    </ligand>
</feature>
<dbReference type="GO" id="GO:0003824">
    <property type="term" value="F:catalytic activity"/>
    <property type="evidence" value="ECO:0007669"/>
    <property type="project" value="InterPro"/>
</dbReference>
<comment type="cofactor">
    <cofactor evidence="5">
        <name>[4Fe-4S] cluster</name>
        <dbReference type="ChEBI" id="CHEBI:49883"/>
    </cofactor>
    <text evidence="5">Binds 1 [4Fe-4S] cluster. The cluster is coordinated with 3 cysteines and an exchangeable S-adenosyl-L-methionine.</text>
</comment>
<feature type="domain" description="Radical SAM core" evidence="6">
    <location>
        <begin position="59"/>
        <end position="215"/>
    </location>
</feature>
<keyword evidence="3 5" id="KW-0408">Iron</keyword>
<dbReference type="GO" id="GO:0046872">
    <property type="term" value="F:metal ion binding"/>
    <property type="evidence" value="ECO:0007669"/>
    <property type="project" value="UniProtKB-KW"/>
</dbReference>
<dbReference type="RefSeq" id="WP_055265942.1">
    <property type="nucleotide sequence ID" value="NZ_CABIXQ010000011.1"/>
</dbReference>
<dbReference type="InterPro" id="IPR016431">
    <property type="entry name" value="Pyrv-formate_lyase-activ_prd"/>
</dbReference>
<evidence type="ECO:0000313" key="7">
    <source>
        <dbReference type="EMBL" id="CUO60598.1"/>
    </source>
</evidence>